<feature type="region of interest" description="Disordered" evidence="10">
    <location>
        <begin position="179"/>
        <end position="264"/>
    </location>
</feature>
<dbReference type="GO" id="GO:0005694">
    <property type="term" value="C:chromosome"/>
    <property type="evidence" value="ECO:0007669"/>
    <property type="project" value="TreeGrafter"/>
</dbReference>
<dbReference type="Gene3D" id="3.40.50.300">
    <property type="entry name" value="P-loop containing nucleotide triphosphate hydrolases"/>
    <property type="match status" value="2"/>
</dbReference>
<accession>A0A6A4GJ40</accession>
<dbReference type="InterPro" id="IPR013087">
    <property type="entry name" value="Znf_C2H2_type"/>
</dbReference>
<evidence type="ECO:0000256" key="4">
    <source>
        <dbReference type="ARBA" id="ARBA00023125"/>
    </source>
</evidence>
<keyword evidence="4" id="KW-0238">DNA-binding</keyword>
<dbReference type="Pfam" id="PF12013">
    <property type="entry name" value="OrsD"/>
    <property type="match status" value="1"/>
</dbReference>
<dbReference type="SUPFAM" id="SSF52540">
    <property type="entry name" value="P-loop containing nucleoside triphosphate hydrolases"/>
    <property type="match status" value="1"/>
</dbReference>
<dbReference type="Pfam" id="PF00271">
    <property type="entry name" value="Helicase_C"/>
    <property type="match status" value="1"/>
</dbReference>
<protein>
    <recommendedName>
        <fullName evidence="7">DNA 3'-5' helicase</fullName>
        <ecNumber evidence="7">5.6.2.4</ecNumber>
    </recommendedName>
</protein>
<evidence type="ECO:0000256" key="7">
    <source>
        <dbReference type="ARBA" id="ARBA00034808"/>
    </source>
</evidence>
<evidence type="ECO:0000256" key="6">
    <source>
        <dbReference type="ARBA" id="ARBA00034617"/>
    </source>
</evidence>
<evidence type="ECO:0000259" key="12">
    <source>
        <dbReference type="PROSITE" id="PS51192"/>
    </source>
</evidence>
<feature type="region of interest" description="Disordered" evidence="10">
    <location>
        <begin position="1"/>
        <end position="24"/>
    </location>
</feature>
<keyword evidence="8" id="KW-0863">Zinc-finger</keyword>
<gene>
    <name evidence="14" type="ORF">BT96DRAFT_1006966</name>
</gene>
<dbReference type="GO" id="GO:0043138">
    <property type="term" value="F:3'-5' DNA helicase activity"/>
    <property type="evidence" value="ECO:0007669"/>
    <property type="project" value="UniProtKB-EC"/>
</dbReference>
<keyword evidence="5" id="KW-0413">Isomerase</keyword>
<keyword evidence="9" id="KW-0175">Coiled coil</keyword>
<dbReference type="SMART" id="SM00487">
    <property type="entry name" value="DEXDc"/>
    <property type="match status" value="1"/>
</dbReference>
<sequence length="1836" mass="208355">MRAICNLATHPQEDLGPDEYPEPDEYLRVDAVSGELIHLGMKKPNTKKGPSVALSKSIAADTAETSSPTTHQPSARKRKDPPSHLRGESGSNLDTTLSAPTQTHTPDSSSTPNRETHSFIEPSSSMEPPISLRADQIYSQNFQNTPHIIPLNLEDSLLSEGFSDTGDIHMPSVDAEMESLPLPLSPSLPAAKKRRTQEPRAQTDPALISQSQHSGPPDNIVMVDLDHSKGSNRDASERKNQGKEKGSEIMDGDESGSDDRDEEEMNEHNHGMFFHDFSEDMDEGQGDITYGDVEELDLELSQLQIKNQPLPSDNKEASRAFLESHSIIVSAEWQWSICVECGIPVDWGQVWNHVKMRHHSKTSRVRRLAGSFTKLEASGVFMSHLMVLGADKPKPLPEEPIEPVEGMKVTAAMKCIFPGCGRIYRNMTTVQSHIRQIHKTQPSATRYVNICAHPLEGFRSRCQYLEIIPQKTQVEGSAVLQALMAKAEELKLGKPSGTHISRKDLKASEMNSIWAQFHWHLAIEDGAQYEHILQAAESPKNVSNPAELVIRLAGQEYYSNVSNSLEDLSVTTRRWIRSHTRSDIKQVPFQRPQEHGTVDNDSNFLTDFVIFLIRTTKSPIPGFKVIVHPSTKELLLELFTRAGEKETPMSLLMDLLHRCVWSFLSHPTDEFKQQQMMCPLTRYFISWALVDNEGTFKPIHLIPPAISKVQWAFRATGCAQILRRRDRYGGNCFQTYMKEIQPFLFDDEQTPFGTLREHMKRFTAVVMAQPGIARFTWDIHYNVISIDGNPLRWEDILDSWQTCLGSLEECIQRVFRGCKYHHILEYIDSRLSPDSNASGNWFRDTRDTTTPGYSLVEEEQNGLKPFRSILLEHLAQDKTLFTTVSGVPFAKEGQLWQWFAHVQDVVNLLWYLLVVTSPGSARGTEWCNLYYANHHSHSKNLHCLNGMPGIEFVYGKMQSRKGHSNAILRTPAFQVARYLLLVLTTVYYAAAHIGVFIGMEKEAADTYFYQIFIRYGNPMTGDDFTKVMQTMTRTTLGLQLGLRDYRQLDKTLLTTKCKLNIDEPDEEAEEAIVLHQMHGHTPQIGRIHYGNETTNATEHLARDQITFLQRIAVSWHWHIRFIHPHHRKVVGISPRSSESDPFSQEMLEQLIGQVVQMSEGRIIEKMEDHYAGLLQSMNDVGSSVVLNIMKMLWGSSVPGHKTTPPPPIFVHPNLLTHIMLTLYPTMAQPKWKSPQQAEAVASSFGKEHVFVILPTGGGKSLVFFSAPILFPKRLFIVILPLVALTENMMLRLRLMPYQTGIFGEKDLDIINTQLLVVSAHRAGTREFEDFLHLPSNYDRIERIFIDEVHHIKEDTPYRHCFPRLAYLTTLGKPFTLLSATLGPSDIPCILSQLHIPEDAPIREIRAYTGRPNHVITHQRVKVETLIDDVVQYVISLPQLEEAERGLIFTSEIKTQCIPIATKLGFAPFYADLEVDQKKKLQDKWIAGKEQKSRWLVATSAFGEGIDQDRVKYVIAVEPYGVGAFLQFRGRSGRDGQRAFCHVIWTNVPRVTKRNLRPEDDLQNALGMVEFYQTNQCLRFPDQYYDVEAHSCAALAAELCQNCEELRRTNSPLQGPVALGISSNFSRALPRTSEPAKASTIPATLDIDMEQVPETVKSAVESLSLKREEAKKDLEQLQKFLESVKGHGCVECFVNGFSHDEGKHQSNTRFLTASRKLKPLQMHSSIFWGFCFRCWIPFQSPFNHHRPAKKNHIDDEKCPYHQLQPQLLPHFIACVWADDEKVKKVAEELNVPKWIDAFSLGVWFQEDKEELCVLPNPLRFVLAFYRSCIELAPAKPQ</sequence>
<keyword evidence="2" id="KW-0547">Nucleotide-binding</keyword>
<evidence type="ECO:0000256" key="2">
    <source>
        <dbReference type="ARBA" id="ARBA00022741"/>
    </source>
</evidence>
<dbReference type="Proteomes" id="UP000799118">
    <property type="component" value="Unassembled WGS sequence"/>
</dbReference>
<dbReference type="GO" id="GO:0009378">
    <property type="term" value="F:four-way junction helicase activity"/>
    <property type="evidence" value="ECO:0007669"/>
    <property type="project" value="TreeGrafter"/>
</dbReference>
<feature type="compositionally biased region" description="Polar residues" evidence="10">
    <location>
        <begin position="89"/>
        <end position="113"/>
    </location>
</feature>
<feature type="coiled-coil region" evidence="9">
    <location>
        <begin position="1659"/>
        <end position="1686"/>
    </location>
</feature>
<evidence type="ECO:0000256" key="5">
    <source>
        <dbReference type="ARBA" id="ARBA00023235"/>
    </source>
</evidence>
<keyword evidence="3" id="KW-0067">ATP-binding</keyword>
<keyword evidence="8" id="KW-0862">Zinc</keyword>
<evidence type="ECO:0000256" key="8">
    <source>
        <dbReference type="PROSITE-ProRule" id="PRU00042"/>
    </source>
</evidence>
<comment type="catalytic activity">
    <reaction evidence="6">
        <text>Couples ATP hydrolysis with the unwinding of duplex DNA by translocating in the 3'-5' direction.</text>
        <dbReference type="EC" id="5.6.2.4"/>
    </reaction>
</comment>
<name>A0A6A4GJ40_9AGAR</name>
<dbReference type="GO" id="GO:0003677">
    <property type="term" value="F:DNA binding"/>
    <property type="evidence" value="ECO:0007669"/>
    <property type="project" value="UniProtKB-KW"/>
</dbReference>
<feature type="compositionally biased region" description="Low complexity" evidence="10">
    <location>
        <begin position="179"/>
        <end position="189"/>
    </location>
</feature>
<feature type="compositionally biased region" description="Polar residues" evidence="10">
    <location>
        <begin position="63"/>
        <end position="73"/>
    </location>
</feature>
<dbReference type="SMART" id="SM00490">
    <property type="entry name" value="HELICc"/>
    <property type="match status" value="1"/>
</dbReference>
<evidence type="ECO:0000256" key="3">
    <source>
        <dbReference type="ARBA" id="ARBA00022840"/>
    </source>
</evidence>
<feature type="compositionally biased region" description="Acidic residues" evidence="10">
    <location>
        <begin position="15"/>
        <end position="24"/>
    </location>
</feature>
<dbReference type="GO" id="GO:0008270">
    <property type="term" value="F:zinc ion binding"/>
    <property type="evidence" value="ECO:0007669"/>
    <property type="project" value="UniProtKB-KW"/>
</dbReference>
<dbReference type="InterPro" id="IPR011545">
    <property type="entry name" value="DEAD/DEAH_box_helicase_dom"/>
</dbReference>
<feature type="compositionally biased region" description="Low complexity" evidence="10">
    <location>
        <begin position="119"/>
        <end position="131"/>
    </location>
</feature>
<keyword evidence="15" id="KW-1185">Reference proteome</keyword>
<feature type="domain" description="C2H2-type" evidence="11">
    <location>
        <begin position="413"/>
        <end position="443"/>
    </location>
</feature>
<dbReference type="InterPro" id="IPR001650">
    <property type="entry name" value="Helicase_C-like"/>
</dbReference>
<dbReference type="PANTHER" id="PTHR13710:SF105">
    <property type="entry name" value="ATP-DEPENDENT DNA HELICASE Q1"/>
    <property type="match status" value="1"/>
</dbReference>
<organism evidence="14 15">
    <name type="scientific">Gymnopus androsaceus JB14</name>
    <dbReference type="NCBI Taxonomy" id="1447944"/>
    <lineage>
        <taxon>Eukaryota</taxon>
        <taxon>Fungi</taxon>
        <taxon>Dikarya</taxon>
        <taxon>Basidiomycota</taxon>
        <taxon>Agaricomycotina</taxon>
        <taxon>Agaricomycetes</taxon>
        <taxon>Agaricomycetidae</taxon>
        <taxon>Agaricales</taxon>
        <taxon>Marasmiineae</taxon>
        <taxon>Omphalotaceae</taxon>
        <taxon>Gymnopus</taxon>
    </lineage>
</organism>
<reference evidence="14" key="1">
    <citation type="journal article" date="2019" name="Environ. Microbiol.">
        <title>Fungal ecological strategies reflected in gene transcription - a case study of two litter decomposers.</title>
        <authorList>
            <person name="Barbi F."/>
            <person name="Kohler A."/>
            <person name="Barry K."/>
            <person name="Baskaran P."/>
            <person name="Daum C."/>
            <person name="Fauchery L."/>
            <person name="Ihrmark K."/>
            <person name="Kuo A."/>
            <person name="LaButti K."/>
            <person name="Lipzen A."/>
            <person name="Morin E."/>
            <person name="Grigoriev I.V."/>
            <person name="Henrissat B."/>
            <person name="Lindahl B."/>
            <person name="Martin F."/>
        </authorList>
    </citation>
    <scope>NUCLEOTIDE SEQUENCE</scope>
    <source>
        <strain evidence="14">JB14</strain>
    </source>
</reference>
<evidence type="ECO:0000313" key="14">
    <source>
        <dbReference type="EMBL" id="KAE9385528.1"/>
    </source>
</evidence>
<dbReference type="GO" id="GO:0005524">
    <property type="term" value="F:ATP binding"/>
    <property type="evidence" value="ECO:0007669"/>
    <property type="project" value="UniProtKB-KW"/>
</dbReference>
<dbReference type="InterPro" id="IPR027417">
    <property type="entry name" value="P-loop_NTPase"/>
</dbReference>
<dbReference type="GO" id="GO:0000724">
    <property type="term" value="P:double-strand break repair via homologous recombination"/>
    <property type="evidence" value="ECO:0007669"/>
    <property type="project" value="TreeGrafter"/>
</dbReference>
<evidence type="ECO:0000256" key="10">
    <source>
        <dbReference type="SAM" id="MobiDB-lite"/>
    </source>
</evidence>
<feature type="compositionally biased region" description="Basic and acidic residues" evidence="10">
    <location>
        <begin position="224"/>
        <end position="248"/>
    </location>
</feature>
<evidence type="ECO:0000256" key="1">
    <source>
        <dbReference type="ARBA" id="ARBA00005446"/>
    </source>
</evidence>
<dbReference type="GO" id="GO:0005737">
    <property type="term" value="C:cytoplasm"/>
    <property type="evidence" value="ECO:0007669"/>
    <property type="project" value="TreeGrafter"/>
</dbReference>
<evidence type="ECO:0000313" key="15">
    <source>
        <dbReference type="Proteomes" id="UP000799118"/>
    </source>
</evidence>
<feature type="region of interest" description="Disordered" evidence="10">
    <location>
        <begin position="40"/>
        <end position="134"/>
    </location>
</feature>
<dbReference type="PROSITE" id="PS51194">
    <property type="entry name" value="HELICASE_CTER"/>
    <property type="match status" value="1"/>
</dbReference>
<dbReference type="EMBL" id="ML769974">
    <property type="protein sequence ID" value="KAE9385528.1"/>
    <property type="molecule type" value="Genomic_DNA"/>
</dbReference>
<evidence type="ECO:0000259" key="11">
    <source>
        <dbReference type="PROSITE" id="PS50157"/>
    </source>
</evidence>
<keyword evidence="8" id="KW-0479">Metal-binding</keyword>
<feature type="domain" description="Helicase ATP-binding" evidence="12">
    <location>
        <begin position="1240"/>
        <end position="1399"/>
    </location>
</feature>
<feature type="domain" description="Helicase C-terminal" evidence="13">
    <location>
        <begin position="1428"/>
        <end position="1587"/>
    </location>
</feature>
<comment type="similarity">
    <text evidence="1">Belongs to the helicase family. RecQ subfamily.</text>
</comment>
<dbReference type="Pfam" id="PF00270">
    <property type="entry name" value="DEAD"/>
    <property type="match status" value="1"/>
</dbReference>
<evidence type="ECO:0000256" key="9">
    <source>
        <dbReference type="SAM" id="Coils"/>
    </source>
</evidence>
<evidence type="ECO:0000259" key="13">
    <source>
        <dbReference type="PROSITE" id="PS51194"/>
    </source>
</evidence>
<dbReference type="PROSITE" id="PS51192">
    <property type="entry name" value="HELICASE_ATP_BIND_1"/>
    <property type="match status" value="1"/>
</dbReference>
<dbReference type="InterPro" id="IPR022698">
    <property type="entry name" value="OrsD"/>
</dbReference>
<dbReference type="PROSITE" id="PS50157">
    <property type="entry name" value="ZINC_FINGER_C2H2_2"/>
    <property type="match status" value="1"/>
</dbReference>
<dbReference type="InterPro" id="IPR014001">
    <property type="entry name" value="Helicase_ATP-bd"/>
</dbReference>
<feature type="compositionally biased region" description="Acidic residues" evidence="10">
    <location>
        <begin position="250"/>
        <end position="264"/>
    </location>
</feature>
<dbReference type="PANTHER" id="PTHR13710">
    <property type="entry name" value="DNA HELICASE RECQ FAMILY MEMBER"/>
    <property type="match status" value="1"/>
</dbReference>
<dbReference type="PROSITE" id="PS00028">
    <property type="entry name" value="ZINC_FINGER_C2H2_1"/>
    <property type="match status" value="1"/>
</dbReference>
<proteinExistence type="inferred from homology"/>
<dbReference type="EC" id="5.6.2.4" evidence="7"/>
<dbReference type="OrthoDB" id="2507344at2759"/>